<sequence>MTQLLTISVEQLAERDGQGNVDIIDVRTPLEFREVRAVVARNIPLDAIDPHNVMKDRNGSASEPLYVICKGGTRGAKAQQKFVDAGYENVVNVEGGTEAWVAAGLPVVRGKKAVSLERQVRIAAGFIVLAGAVAAMVTGNVYLAGIPAFVGAGLMFAGITDSCAMGMLIARMPWNQCKDGTCSA</sequence>
<dbReference type="Pfam" id="PF11127">
    <property type="entry name" value="YgaP-like_TM"/>
    <property type="match status" value="1"/>
</dbReference>
<dbReference type="Gene3D" id="6.10.140.1340">
    <property type="match status" value="1"/>
</dbReference>
<dbReference type="PANTHER" id="PTHR45431:SF3">
    <property type="entry name" value="RHODANESE-LIKE DOMAIN-CONTAINING PROTEIN 15, CHLOROPLASTIC"/>
    <property type="match status" value="1"/>
</dbReference>
<dbReference type="EMBL" id="SJPG01000001">
    <property type="protein sequence ID" value="TWT61683.1"/>
    <property type="molecule type" value="Genomic_DNA"/>
</dbReference>
<reference evidence="3 4" key="1">
    <citation type="submission" date="2019-02" db="EMBL/GenBank/DDBJ databases">
        <title>Deep-cultivation of Planctomycetes and their phenomic and genomic characterization uncovers novel biology.</title>
        <authorList>
            <person name="Wiegand S."/>
            <person name="Jogler M."/>
            <person name="Boedeker C."/>
            <person name="Pinto D."/>
            <person name="Vollmers J."/>
            <person name="Rivas-Marin E."/>
            <person name="Kohn T."/>
            <person name="Peeters S.H."/>
            <person name="Heuer A."/>
            <person name="Rast P."/>
            <person name="Oberbeckmann S."/>
            <person name="Bunk B."/>
            <person name="Jeske O."/>
            <person name="Meyerdierks A."/>
            <person name="Storesund J.E."/>
            <person name="Kallscheuer N."/>
            <person name="Luecker S."/>
            <person name="Lage O.M."/>
            <person name="Pohl T."/>
            <person name="Merkel B.J."/>
            <person name="Hornburger P."/>
            <person name="Mueller R.-W."/>
            <person name="Bruemmer F."/>
            <person name="Labrenz M."/>
            <person name="Spormann A.M."/>
            <person name="Op Den Camp H."/>
            <person name="Overmann J."/>
            <person name="Amann R."/>
            <person name="Jetten M.S.M."/>
            <person name="Mascher T."/>
            <person name="Medema M.H."/>
            <person name="Devos D.P."/>
            <person name="Kaster A.-K."/>
            <person name="Ovreas L."/>
            <person name="Rohde M."/>
            <person name="Galperin M.Y."/>
            <person name="Jogler C."/>
        </authorList>
    </citation>
    <scope>NUCLEOTIDE SEQUENCE [LARGE SCALE GENOMIC DNA]</scope>
    <source>
        <strain evidence="3 4">Pan54</strain>
    </source>
</reference>
<dbReference type="Pfam" id="PF00581">
    <property type="entry name" value="Rhodanese"/>
    <property type="match status" value="1"/>
</dbReference>
<comment type="caution">
    <text evidence="3">The sequence shown here is derived from an EMBL/GenBank/DDBJ whole genome shotgun (WGS) entry which is preliminary data.</text>
</comment>
<evidence type="ECO:0000256" key="1">
    <source>
        <dbReference type="SAM" id="Phobius"/>
    </source>
</evidence>
<evidence type="ECO:0000259" key="2">
    <source>
        <dbReference type="PROSITE" id="PS50206"/>
    </source>
</evidence>
<organism evidence="3 4">
    <name type="scientific">Rubinisphaera italica</name>
    <dbReference type="NCBI Taxonomy" id="2527969"/>
    <lineage>
        <taxon>Bacteria</taxon>
        <taxon>Pseudomonadati</taxon>
        <taxon>Planctomycetota</taxon>
        <taxon>Planctomycetia</taxon>
        <taxon>Planctomycetales</taxon>
        <taxon>Planctomycetaceae</taxon>
        <taxon>Rubinisphaera</taxon>
    </lineage>
</organism>
<name>A0A5C5XHA4_9PLAN</name>
<feature type="domain" description="Rhodanese" evidence="2">
    <location>
        <begin position="17"/>
        <end position="109"/>
    </location>
</feature>
<dbReference type="InterPro" id="IPR021309">
    <property type="entry name" value="YgaP-like_TM"/>
</dbReference>
<feature type="transmembrane region" description="Helical" evidence="1">
    <location>
        <begin position="149"/>
        <end position="170"/>
    </location>
</feature>
<dbReference type="RefSeq" id="WP_146506405.1">
    <property type="nucleotide sequence ID" value="NZ_SJPG01000001.1"/>
</dbReference>
<keyword evidence="1" id="KW-1133">Transmembrane helix</keyword>
<accession>A0A5C5XHA4</accession>
<dbReference type="InterPro" id="IPR036873">
    <property type="entry name" value="Rhodanese-like_dom_sf"/>
</dbReference>
<dbReference type="InterPro" id="IPR052367">
    <property type="entry name" value="Thiosulfate_ST/Rhodanese-like"/>
</dbReference>
<dbReference type="AlphaFoldDB" id="A0A5C5XHA4"/>
<gene>
    <name evidence="3" type="primary">ygaP_1</name>
    <name evidence="3" type="ORF">Pan54_24200</name>
</gene>
<dbReference type="SUPFAM" id="SSF52821">
    <property type="entry name" value="Rhodanese/Cell cycle control phosphatase"/>
    <property type="match status" value="1"/>
</dbReference>
<evidence type="ECO:0000313" key="4">
    <source>
        <dbReference type="Proteomes" id="UP000316095"/>
    </source>
</evidence>
<keyword evidence="1" id="KW-0812">Transmembrane</keyword>
<dbReference type="Gene3D" id="3.40.250.10">
    <property type="entry name" value="Rhodanese-like domain"/>
    <property type="match status" value="1"/>
</dbReference>
<proteinExistence type="predicted"/>
<keyword evidence="1" id="KW-0472">Membrane</keyword>
<dbReference type="Proteomes" id="UP000316095">
    <property type="component" value="Unassembled WGS sequence"/>
</dbReference>
<dbReference type="OrthoDB" id="9800872at2"/>
<feature type="transmembrane region" description="Helical" evidence="1">
    <location>
        <begin position="122"/>
        <end position="143"/>
    </location>
</feature>
<dbReference type="CDD" id="cd00158">
    <property type="entry name" value="RHOD"/>
    <property type="match status" value="1"/>
</dbReference>
<dbReference type="PROSITE" id="PS50206">
    <property type="entry name" value="RHODANESE_3"/>
    <property type="match status" value="1"/>
</dbReference>
<dbReference type="SMART" id="SM00450">
    <property type="entry name" value="RHOD"/>
    <property type="match status" value="1"/>
</dbReference>
<evidence type="ECO:0000313" key="3">
    <source>
        <dbReference type="EMBL" id="TWT61683.1"/>
    </source>
</evidence>
<protein>
    <submittedName>
        <fullName evidence="3">Inner membrane protein YgaP</fullName>
    </submittedName>
</protein>
<keyword evidence="4" id="KW-1185">Reference proteome</keyword>
<dbReference type="PANTHER" id="PTHR45431">
    <property type="entry name" value="RHODANESE-LIKE DOMAIN-CONTAINING PROTEIN 15, CHLOROPLASTIC"/>
    <property type="match status" value="1"/>
</dbReference>
<dbReference type="InterPro" id="IPR001763">
    <property type="entry name" value="Rhodanese-like_dom"/>
</dbReference>